<dbReference type="InParanoid" id="G4ZHL3"/>
<sequence>MLHALRTWHESGYCHGDIRWENMVYVPSQEFILDLDVVYRHPGYWMLVKLESPRRSSILMQEQDSASKFTCQSDLFHLGTLMKTLEFPLTHRLLWIQQKLLSARDRTEAVTAKKVLAKLNRTKKCQSDDLQSVANVLLLPALHTPEMTPESMLVMMKEMVPPAQVKAAESSGQASRPSRSLSLY</sequence>
<gene>
    <name evidence="2" type="ORF">PHYSODRAFT_332418</name>
</gene>
<evidence type="ECO:0000256" key="1">
    <source>
        <dbReference type="SAM" id="MobiDB-lite"/>
    </source>
</evidence>
<keyword evidence="3" id="KW-1185">Reference proteome</keyword>
<organism evidence="2 3">
    <name type="scientific">Phytophthora sojae (strain P6497)</name>
    <name type="common">Soybean stem and root rot agent</name>
    <name type="synonym">Phytophthora megasperma f. sp. glycines</name>
    <dbReference type="NCBI Taxonomy" id="1094619"/>
    <lineage>
        <taxon>Eukaryota</taxon>
        <taxon>Sar</taxon>
        <taxon>Stramenopiles</taxon>
        <taxon>Oomycota</taxon>
        <taxon>Peronosporomycetes</taxon>
        <taxon>Peronosporales</taxon>
        <taxon>Peronosporaceae</taxon>
        <taxon>Phytophthora</taxon>
    </lineage>
</organism>
<evidence type="ECO:0008006" key="4">
    <source>
        <dbReference type="Google" id="ProtNLM"/>
    </source>
</evidence>
<name>G4ZHL3_PHYSP</name>
<proteinExistence type="predicted"/>
<dbReference type="RefSeq" id="XP_009527726.1">
    <property type="nucleotide sequence ID" value="XM_009529431.1"/>
</dbReference>
<dbReference type="EMBL" id="JH159154">
    <property type="protein sequence ID" value="EGZ18668.1"/>
    <property type="molecule type" value="Genomic_DNA"/>
</dbReference>
<dbReference type="Proteomes" id="UP000002640">
    <property type="component" value="Unassembled WGS sequence"/>
</dbReference>
<dbReference type="InterPro" id="IPR011009">
    <property type="entry name" value="Kinase-like_dom_sf"/>
</dbReference>
<dbReference type="SUPFAM" id="SSF56112">
    <property type="entry name" value="Protein kinase-like (PK-like)"/>
    <property type="match status" value="1"/>
</dbReference>
<feature type="region of interest" description="Disordered" evidence="1">
    <location>
        <begin position="164"/>
        <end position="184"/>
    </location>
</feature>
<dbReference type="KEGG" id="psoj:PHYSODRAFT_332418"/>
<evidence type="ECO:0000313" key="3">
    <source>
        <dbReference type="Proteomes" id="UP000002640"/>
    </source>
</evidence>
<dbReference type="AlphaFoldDB" id="G4ZHL3"/>
<reference evidence="2 3" key="1">
    <citation type="journal article" date="2006" name="Science">
        <title>Phytophthora genome sequences uncover evolutionary origins and mechanisms of pathogenesis.</title>
        <authorList>
            <person name="Tyler B.M."/>
            <person name="Tripathy S."/>
            <person name="Zhang X."/>
            <person name="Dehal P."/>
            <person name="Jiang R.H."/>
            <person name="Aerts A."/>
            <person name="Arredondo F.D."/>
            <person name="Baxter L."/>
            <person name="Bensasson D."/>
            <person name="Beynon J.L."/>
            <person name="Chapman J."/>
            <person name="Damasceno C.M."/>
            <person name="Dorrance A.E."/>
            <person name="Dou D."/>
            <person name="Dickerman A.W."/>
            <person name="Dubchak I.L."/>
            <person name="Garbelotto M."/>
            <person name="Gijzen M."/>
            <person name="Gordon S.G."/>
            <person name="Govers F."/>
            <person name="Grunwald N.J."/>
            <person name="Huang W."/>
            <person name="Ivors K.L."/>
            <person name="Jones R.W."/>
            <person name="Kamoun S."/>
            <person name="Krampis K."/>
            <person name="Lamour K.H."/>
            <person name="Lee M.K."/>
            <person name="McDonald W.H."/>
            <person name="Medina M."/>
            <person name="Meijer H.J."/>
            <person name="Nordberg E.K."/>
            <person name="Maclean D.J."/>
            <person name="Ospina-Giraldo M.D."/>
            <person name="Morris P.F."/>
            <person name="Phuntumart V."/>
            <person name="Putnam N.H."/>
            <person name="Rash S."/>
            <person name="Rose J.K."/>
            <person name="Sakihama Y."/>
            <person name="Salamov A.A."/>
            <person name="Savidor A."/>
            <person name="Scheuring C.F."/>
            <person name="Smith B.M."/>
            <person name="Sobral B.W."/>
            <person name="Terry A."/>
            <person name="Torto-Alalibo T.A."/>
            <person name="Win J."/>
            <person name="Xu Z."/>
            <person name="Zhang H."/>
            <person name="Grigoriev I.V."/>
            <person name="Rokhsar D.S."/>
            <person name="Boore J.L."/>
        </authorList>
    </citation>
    <scope>NUCLEOTIDE SEQUENCE [LARGE SCALE GENOMIC DNA]</scope>
    <source>
        <strain evidence="2 3">P6497</strain>
    </source>
</reference>
<dbReference type="GeneID" id="20646467"/>
<evidence type="ECO:0000313" key="2">
    <source>
        <dbReference type="EMBL" id="EGZ18668.1"/>
    </source>
</evidence>
<protein>
    <recommendedName>
        <fullName evidence="4">Protein kinase domain-containing protein</fullName>
    </recommendedName>
</protein>
<feature type="compositionally biased region" description="Polar residues" evidence="1">
    <location>
        <begin position="170"/>
        <end position="184"/>
    </location>
</feature>
<accession>G4ZHL3</accession>